<comment type="caution">
    <text evidence="1">The sequence shown here is derived from an EMBL/GenBank/DDBJ whole genome shotgun (WGS) entry which is preliminary data.</text>
</comment>
<evidence type="ECO:0000313" key="1">
    <source>
        <dbReference type="EMBL" id="PQP21153.1"/>
    </source>
</evidence>
<dbReference type="AlphaFoldDB" id="A0A2S8J2E2"/>
<protein>
    <submittedName>
        <fullName evidence="1">Uncharacterized protein</fullName>
    </submittedName>
</protein>
<organism evidence="1 2">
    <name type="scientific">Rhodococcus opacus</name>
    <name type="common">Nocardia opaca</name>
    <dbReference type="NCBI Taxonomy" id="37919"/>
    <lineage>
        <taxon>Bacteria</taxon>
        <taxon>Bacillati</taxon>
        <taxon>Actinomycetota</taxon>
        <taxon>Actinomycetes</taxon>
        <taxon>Mycobacteriales</taxon>
        <taxon>Nocardiaceae</taxon>
        <taxon>Rhodococcus</taxon>
    </lineage>
</organism>
<proteinExistence type="predicted"/>
<dbReference type="EMBL" id="PUIO01000037">
    <property type="protein sequence ID" value="PQP21153.1"/>
    <property type="molecule type" value="Genomic_DNA"/>
</dbReference>
<gene>
    <name evidence="1" type="ORF">C5613_26695</name>
</gene>
<name>A0A2S8J2E2_RHOOP</name>
<dbReference type="Proteomes" id="UP000239290">
    <property type="component" value="Unassembled WGS sequence"/>
</dbReference>
<sequence length="104" mass="11164">MTIDINPDIGAEFKRLADTNEADLTGDPDATCNYLYFQAGAIGYDGGSAGMYGTCHIGDDGYAVALHHHGTPWENTTPERTEHRVTECADCLFTAVQVLLGQAV</sequence>
<accession>A0A2S8J2E2</accession>
<dbReference type="RefSeq" id="WP_105419013.1">
    <property type="nucleotide sequence ID" value="NZ_PUIO01000037.1"/>
</dbReference>
<evidence type="ECO:0000313" key="2">
    <source>
        <dbReference type="Proteomes" id="UP000239290"/>
    </source>
</evidence>
<reference evidence="2" key="1">
    <citation type="submission" date="2018-02" db="EMBL/GenBank/DDBJ databases">
        <title>Draft genome sequencing of Rhodococcus opacus KU647198.</title>
        <authorList>
            <person name="Zheng B.-X."/>
        </authorList>
    </citation>
    <scope>NUCLEOTIDE SEQUENCE [LARGE SCALE GENOMIC DNA]</scope>
    <source>
        <strain evidence="2">04-OD7</strain>
    </source>
</reference>